<name>A0A9Q8SY42_9PEZI</name>
<dbReference type="KEGG" id="clup:CLUP02_11059"/>
<dbReference type="Proteomes" id="UP000830671">
    <property type="component" value="Chromosome 5"/>
</dbReference>
<dbReference type="GeneID" id="73345038"/>
<keyword evidence="2" id="KW-1185">Reference proteome</keyword>
<evidence type="ECO:0000313" key="2">
    <source>
        <dbReference type="Proteomes" id="UP000830671"/>
    </source>
</evidence>
<proteinExistence type="predicted"/>
<protein>
    <submittedName>
        <fullName evidence="1">Uncharacterized protein</fullName>
    </submittedName>
</protein>
<organism evidence="1 2">
    <name type="scientific">Colletotrichum lupini</name>
    <dbReference type="NCBI Taxonomy" id="145971"/>
    <lineage>
        <taxon>Eukaryota</taxon>
        <taxon>Fungi</taxon>
        <taxon>Dikarya</taxon>
        <taxon>Ascomycota</taxon>
        <taxon>Pezizomycotina</taxon>
        <taxon>Sordariomycetes</taxon>
        <taxon>Hypocreomycetidae</taxon>
        <taxon>Glomerellales</taxon>
        <taxon>Glomerellaceae</taxon>
        <taxon>Colletotrichum</taxon>
        <taxon>Colletotrichum acutatum species complex</taxon>
    </lineage>
</organism>
<evidence type="ECO:0000313" key="1">
    <source>
        <dbReference type="EMBL" id="UQC85560.1"/>
    </source>
</evidence>
<reference evidence="1" key="1">
    <citation type="journal article" date="2021" name="Mol. Plant Microbe Interact.">
        <title>Complete Genome Sequence of the Plant-Pathogenic Fungus Colletotrichum lupini.</title>
        <authorList>
            <person name="Baroncelli R."/>
            <person name="Pensec F."/>
            <person name="Da Lio D."/>
            <person name="Boufleur T."/>
            <person name="Vicente I."/>
            <person name="Sarrocco S."/>
            <person name="Picot A."/>
            <person name="Baraldi E."/>
            <person name="Sukno S."/>
            <person name="Thon M."/>
            <person name="Le Floch G."/>
        </authorList>
    </citation>
    <scope>NUCLEOTIDE SEQUENCE</scope>
    <source>
        <strain evidence="1">IMI 504893</strain>
    </source>
</reference>
<dbReference type="EMBL" id="CP019477">
    <property type="protein sequence ID" value="UQC85560.1"/>
    <property type="molecule type" value="Genomic_DNA"/>
</dbReference>
<sequence length="201" mass="22700">MHGDSRGLAQPCSLFALVRKSSKYVGHKIHGTLDMNIRRGQRRHISMMTECRRPFHNEAPIESAAARHPVTARICHLTSKLSRSHTWSAWNNRLIDGLALTSQTLYARQRRMFSPFVCSRDIASLSCLPRMSVPLYLCISRGFQFLFSATLYGGNTSWPSPMKFVGTQTLSACHTHQFARQPSAVDRFGTTSSMLERILTN</sequence>
<dbReference type="RefSeq" id="XP_049147173.1">
    <property type="nucleotide sequence ID" value="XM_049290028.1"/>
</dbReference>
<dbReference type="AlphaFoldDB" id="A0A9Q8SY42"/>
<gene>
    <name evidence="1" type="ORF">CLUP02_11059</name>
</gene>
<accession>A0A9Q8SY42</accession>